<dbReference type="SUPFAM" id="SSF51905">
    <property type="entry name" value="FAD/NAD(P)-binding domain"/>
    <property type="match status" value="1"/>
</dbReference>
<proteinExistence type="inferred from homology"/>
<gene>
    <name evidence="2" type="ORF">ANN_13939</name>
</gene>
<comment type="similarity">
    <text evidence="1">Belongs to the GMC oxidoreductase family.</text>
</comment>
<dbReference type="PANTHER" id="PTHR11552">
    <property type="entry name" value="GLUCOSE-METHANOL-CHOLINE GMC OXIDOREDUCTASE"/>
    <property type="match status" value="1"/>
</dbReference>
<dbReference type="InterPro" id="IPR012132">
    <property type="entry name" value="GMC_OxRdtase"/>
</dbReference>
<evidence type="ECO:0000256" key="1">
    <source>
        <dbReference type="ARBA" id="ARBA00010790"/>
    </source>
</evidence>
<organism evidence="2 3">
    <name type="scientific">Periplaneta americana</name>
    <name type="common">American cockroach</name>
    <name type="synonym">Blatta americana</name>
    <dbReference type="NCBI Taxonomy" id="6978"/>
    <lineage>
        <taxon>Eukaryota</taxon>
        <taxon>Metazoa</taxon>
        <taxon>Ecdysozoa</taxon>
        <taxon>Arthropoda</taxon>
        <taxon>Hexapoda</taxon>
        <taxon>Insecta</taxon>
        <taxon>Pterygota</taxon>
        <taxon>Neoptera</taxon>
        <taxon>Polyneoptera</taxon>
        <taxon>Dictyoptera</taxon>
        <taxon>Blattodea</taxon>
        <taxon>Blattoidea</taxon>
        <taxon>Blattidae</taxon>
        <taxon>Blattinae</taxon>
        <taxon>Periplaneta</taxon>
    </lineage>
</organism>
<evidence type="ECO:0000313" key="3">
    <source>
        <dbReference type="Proteomes" id="UP001148838"/>
    </source>
</evidence>
<dbReference type="PANTHER" id="PTHR11552:SF217">
    <property type="entry name" value="GLUCOSE DEHYDROGENASE [FAD, QUINONE]"/>
    <property type="match status" value="1"/>
</dbReference>
<comment type="caution">
    <text evidence="2">The sequence shown here is derived from an EMBL/GenBank/DDBJ whole genome shotgun (WGS) entry which is preliminary data.</text>
</comment>
<reference evidence="2 3" key="1">
    <citation type="journal article" date="2022" name="Allergy">
        <title>Genome assembly and annotation of Periplaneta americana reveal a comprehensive cockroach allergen profile.</title>
        <authorList>
            <person name="Wang L."/>
            <person name="Xiong Q."/>
            <person name="Saelim N."/>
            <person name="Wang L."/>
            <person name="Nong W."/>
            <person name="Wan A.T."/>
            <person name="Shi M."/>
            <person name="Liu X."/>
            <person name="Cao Q."/>
            <person name="Hui J.H.L."/>
            <person name="Sookrung N."/>
            <person name="Leung T.F."/>
            <person name="Tungtrongchitr A."/>
            <person name="Tsui S.K.W."/>
        </authorList>
    </citation>
    <scope>NUCLEOTIDE SEQUENCE [LARGE SCALE GENOMIC DNA]</scope>
    <source>
        <strain evidence="2">PWHHKU_190912</strain>
    </source>
</reference>
<sequence length="98" mass="10496">MNLTHASCGCTFDDTSFLAGTCGAGFALFMGLVEYVLKGQCDISDPCRRLGVRDSPDVLENEYDFIIVGAGVAGSVMASRLSEIPFWKILLLEAGEVL</sequence>
<keyword evidence="3" id="KW-1185">Reference proteome</keyword>
<evidence type="ECO:0000313" key="2">
    <source>
        <dbReference type="EMBL" id="KAJ4438000.1"/>
    </source>
</evidence>
<dbReference type="InterPro" id="IPR036188">
    <property type="entry name" value="FAD/NAD-bd_sf"/>
</dbReference>
<protein>
    <recommendedName>
        <fullName evidence="4">Glucose-methanol-choline oxidoreductase N-terminal domain-containing protein</fullName>
    </recommendedName>
</protein>
<name>A0ABQ8SX25_PERAM</name>
<dbReference type="Proteomes" id="UP001148838">
    <property type="component" value="Unassembled WGS sequence"/>
</dbReference>
<dbReference type="EMBL" id="JAJSOF020000019">
    <property type="protein sequence ID" value="KAJ4438000.1"/>
    <property type="molecule type" value="Genomic_DNA"/>
</dbReference>
<dbReference type="Gene3D" id="3.50.50.60">
    <property type="entry name" value="FAD/NAD(P)-binding domain"/>
    <property type="match status" value="1"/>
</dbReference>
<evidence type="ECO:0008006" key="4">
    <source>
        <dbReference type="Google" id="ProtNLM"/>
    </source>
</evidence>
<accession>A0ABQ8SX25</accession>